<keyword evidence="7 12" id="KW-0220">Diaminopimelate biosynthesis</keyword>
<evidence type="ECO:0000256" key="12">
    <source>
        <dbReference type="HAMAP-Rule" id="MF_00418"/>
    </source>
</evidence>
<proteinExistence type="inferred from homology"/>
<evidence type="ECO:0000256" key="3">
    <source>
        <dbReference type="ARBA" id="ARBA00007592"/>
    </source>
</evidence>
<comment type="pathway">
    <text evidence="2 12">Amino-acid biosynthesis; L-lysine biosynthesis via DAP pathway; (S)-tetrahydrodipicolinate from L-aspartate: step 3/4.</text>
</comment>
<evidence type="ECO:0000313" key="16">
    <source>
        <dbReference type="EMBL" id="SFN13853.1"/>
    </source>
</evidence>
<evidence type="ECO:0000256" key="9">
    <source>
        <dbReference type="ARBA" id="ARBA00023239"/>
    </source>
</evidence>
<comment type="caution">
    <text evidence="12">Was originally thought to be a dihydrodipicolinate synthase (DHDPS), catalyzing the condensation of (S)-aspartate-beta-semialdehyde [(S)-ASA] and pyruvate to dihydrodipicolinate (DHDP). However, it was shown in E.coli that the product of the enzymatic reaction is not dihydrodipicolinate but in fact (4S)-4-hydroxy-2,3,4,5-tetrahydro-(2S)-dipicolinic acid (HTPA), and that the consecutive dehydration reaction leading to DHDP is not spontaneous but catalyzed by DapB.</text>
</comment>
<comment type="function">
    <text evidence="1 12">Catalyzes the condensation of (S)-aspartate-beta-semialdehyde [(S)-ASA] and pyruvate to 4-hydroxy-tetrahydrodipicolinate (HTPA).</text>
</comment>
<dbReference type="InterPro" id="IPR002220">
    <property type="entry name" value="DapA-like"/>
</dbReference>
<dbReference type="PROSITE" id="PS00665">
    <property type="entry name" value="DHDPS_1"/>
    <property type="match status" value="1"/>
</dbReference>
<feature type="binding site" evidence="12 15">
    <location>
        <position position="85"/>
    </location>
    <ligand>
        <name>pyruvate</name>
        <dbReference type="ChEBI" id="CHEBI:15361"/>
    </ligand>
</feature>
<keyword evidence="8 12" id="KW-0457">Lysine biosynthesis</keyword>
<dbReference type="GO" id="GO:0008840">
    <property type="term" value="F:4-hydroxy-tetrahydrodipicolinate synthase activity"/>
    <property type="evidence" value="ECO:0007669"/>
    <property type="project" value="UniProtKB-UniRule"/>
</dbReference>
<dbReference type="EMBL" id="FOVF01000005">
    <property type="protein sequence ID" value="SFN13853.1"/>
    <property type="molecule type" value="Genomic_DNA"/>
</dbReference>
<dbReference type="PANTHER" id="PTHR12128:SF66">
    <property type="entry name" value="4-HYDROXY-2-OXOGLUTARATE ALDOLASE, MITOCHONDRIAL"/>
    <property type="match status" value="1"/>
</dbReference>
<evidence type="ECO:0000256" key="2">
    <source>
        <dbReference type="ARBA" id="ARBA00005120"/>
    </source>
</evidence>
<evidence type="ECO:0000256" key="7">
    <source>
        <dbReference type="ARBA" id="ARBA00022915"/>
    </source>
</evidence>
<dbReference type="NCBIfam" id="TIGR00674">
    <property type="entry name" value="dapA"/>
    <property type="match status" value="1"/>
</dbReference>
<accession>A0A1I4WKQ2</accession>
<evidence type="ECO:0000256" key="1">
    <source>
        <dbReference type="ARBA" id="ARBA00003294"/>
    </source>
</evidence>
<dbReference type="GO" id="GO:0019877">
    <property type="term" value="P:diaminopimelate biosynthetic process"/>
    <property type="evidence" value="ECO:0007669"/>
    <property type="project" value="UniProtKB-UniRule"/>
</dbReference>
<dbReference type="InterPro" id="IPR020625">
    <property type="entry name" value="Schiff_base-form_aldolases_AS"/>
</dbReference>
<reference evidence="16 17" key="1">
    <citation type="submission" date="2016-10" db="EMBL/GenBank/DDBJ databases">
        <authorList>
            <person name="de Groot N.N."/>
        </authorList>
    </citation>
    <scope>NUCLEOTIDE SEQUENCE [LARGE SCALE GENOMIC DNA]</scope>
    <source>
        <strain evidence="16 17">CGMCC 1.7659</strain>
    </source>
</reference>
<dbReference type="CDD" id="cd00950">
    <property type="entry name" value="DHDPS"/>
    <property type="match status" value="1"/>
</dbReference>
<feature type="active site" description="Proton donor/acceptor" evidence="12 14">
    <location>
        <position position="173"/>
    </location>
</feature>
<keyword evidence="6 12" id="KW-0028">Amino-acid biosynthesis</keyword>
<evidence type="ECO:0000256" key="15">
    <source>
        <dbReference type="PIRSR" id="PIRSR001365-2"/>
    </source>
</evidence>
<dbReference type="UniPathway" id="UPA00034">
    <property type="reaction ID" value="UER00017"/>
</dbReference>
<dbReference type="InterPro" id="IPR013785">
    <property type="entry name" value="Aldolase_TIM"/>
</dbReference>
<evidence type="ECO:0000256" key="8">
    <source>
        <dbReference type="ARBA" id="ARBA00023154"/>
    </source>
</evidence>
<dbReference type="AlphaFoldDB" id="A0A1I4WKQ2"/>
<dbReference type="SMART" id="SM01130">
    <property type="entry name" value="DHDPS"/>
    <property type="match status" value="1"/>
</dbReference>
<feature type="site" description="Part of a proton relay during catalysis" evidence="12">
    <location>
        <position position="147"/>
    </location>
</feature>
<comment type="subunit">
    <text evidence="12">Homotetramer; dimer of dimers.</text>
</comment>
<dbReference type="HAMAP" id="MF_00418">
    <property type="entry name" value="DapA"/>
    <property type="match status" value="1"/>
</dbReference>
<evidence type="ECO:0000256" key="14">
    <source>
        <dbReference type="PIRSR" id="PIRSR001365-1"/>
    </source>
</evidence>
<comment type="catalytic activity">
    <reaction evidence="11 12">
        <text>L-aspartate 4-semialdehyde + pyruvate = (2S,4S)-4-hydroxy-2,3,4,5-tetrahydrodipicolinate + H2O + H(+)</text>
        <dbReference type="Rhea" id="RHEA:34171"/>
        <dbReference type="ChEBI" id="CHEBI:15361"/>
        <dbReference type="ChEBI" id="CHEBI:15377"/>
        <dbReference type="ChEBI" id="CHEBI:15378"/>
        <dbReference type="ChEBI" id="CHEBI:67139"/>
        <dbReference type="ChEBI" id="CHEBI:537519"/>
        <dbReference type="EC" id="4.3.3.7"/>
    </reaction>
</comment>
<dbReference type="PANTHER" id="PTHR12128">
    <property type="entry name" value="DIHYDRODIPICOLINATE SYNTHASE"/>
    <property type="match status" value="1"/>
</dbReference>
<dbReference type="PRINTS" id="PR00146">
    <property type="entry name" value="DHPICSNTHASE"/>
</dbReference>
<dbReference type="Gene3D" id="3.20.20.70">
    <property type="entry name" value="Aldolase class I"/>
    <property type="match status" value="1"/>
</dbReference>
<evidence type="ECO:0000256" key="13">
    <source>
        <dbReference type="PIRNR" id="PIRNR001365"/>
    </source>
</evidence>
<evidence type="ECO:0000256" key="4">
    <source>
        <dbReference type="ARBA" id="ARBA00012086"/>
    </source>
</evidence>
<evidence type="ECO:0000256" key="10">
    <source>
        <dbReference type="ARBA" id="ARBA00023270"/>
    </source>
</evidence>
<name>A0A1I4WKQ2_9GAMM</name>
<evidence type="ECO:0000256" key="6">
    <source>
        <dbReference type="ARBA" id="ARBA00022605"/>
    </source>
</evidence>
<gene>
    <name evidence="12" type="primary">dapA</name>
    <name evidence="16" type="ORF">SAMN05216289_10590</name>
</gene>
<protein>
    <recommendedName>
        <fullName evidence="4 12">4-hydroxy-tetrahydrodipicolinate synthase</fullName>
        <shortName evidence="12">HTPA synthase</shortName>
        <ecNumber evidence="4 12">4.3.3.7</ecNumber>
    </recommendedName>
</protein>
<keyword evidence="5 12" id="KW-0963">Cytoplasm</keyword>
<feature type="binding site" evidence="12 15">
    <location>
        <position position="243"/>
    </location>
    <ligand>
        <name>pyruvate</name>
        <dbReference type="ChEBI" id="CHEBI:15361"/>
    </ligand>
</feature>
<dbReference type="SUPFAM" id="SSF51569">
    <property type="entry name" value="Aldolase"/>
    <property type="match status" value="1"/>
</dbReference>
<feature type="site" description="Part of a proton relay during catalysis" evidence="12">
    <location>
        <position position="84"/>
    </location>
</feature>
<sequence length="338" mass="35214">MGVARECRWALAAARTVDGLPSVFTLTFCVPHVRAQSILNLSGSICAVATPFGVAEDALDLEAMGRLIEHQLQAGTRGLVIAGSTGEGAALEGEEFSELVGFAVRKVAGRVPVLAGTGMQSTRKTIAQTRLAAAAGADAALVVTPAYVRPTQDGLYRHYVEVAEKGGLPVMLYNVPSRSACDLLPVTVARLCTHPGVIGIKEARPEAERMNDLLALKSADFCIFSGDDPTCARAIAAGADGVISVAANVAPAAMQGLCLAAADGRGEDAANADRALQGLYDLLGVEPNPIPVKWCLEQLGFCANHLRLPLVPLSAAYHAQGKRVLFELGLIQSAQAHA</sequence>
<dbReference type="Proteomes" id="UP000198575">
    <property type="component" value="Unassembled WGS sequence"/>
</dbReference>
<dbReference type="PROSITE" id="PS00666">
    <property type="entry name" value="DHDPS_2"/>
    <property type="match status" value="1"/>
</dbReference>
<dbReference type="STRING" id="578942.SAMN05216289_10590"/>
<comment type="subcellular location">
    <subcellularLocation>
        <location evidence="12">Cytoplasm</location>
    </subcellularLocation>
</comment>
<dbReference type="EC" id="4.3.3.7" evidence="4 12"/>
<dbReference type="InterPro" id="IPR020624">
    <property type="entry name" value="Schiff_base-form_aldolases_CS"/>
</dbReference>
<evidence type="ECO:0000313" key="17">
    <source>
        <dbReference type="Proteomes" id="UP000198575"/>
    </source>
</evidence>
<evidence type="ECO:0000256" key="11">
    <source>
        <dbReference type="ARBA" id="ARBA00047836"/>
    </source>
</evidence>
<dbReference type="GO" id="GO:0005829">
    <property type="term" value="C:cytosol"/>
    <property type="evidence" value="ECO:0007669"/>
    <property type="project" value="TreeGrafter"/>
</dbReference>
<comment type="similarity">
    <text evidence="3 12 13">Belongs to the DapA family.</text>
</comment>
<keyword evidence="10 12" id="KW-0704">Schiff base</keyword>
<dbReference type="Pfam" id="PF00701">
    <property type="entry name" value="DHDPS"/>
    <property type="match status" value="1"/>
</dbReference>
<keyword evidence="17" id="KW-1185">Reference proteome</keyword>
<dbReference type="GO" id="GO:0009089">
    <property type="term" value="P:lysine biosynthetic process via diaminopimelate"/>
    <property type="evidence" value="ECO:0007669"/>
    <property type="project" value="UniProtKB-UniRule"/>
</dbReference>
<dbReference type="PIRSF" id="PIRSF001365">
    <property type="entry name" value="DHDPS"/>
    <property type="match status" value="1"/>
</dbReference>
<organism evidence="16 17">
    <name type="scientific">Dokdonella immobilis</name>
    <dbReference type="NCBI Taxonomy" id="578942"/>
    <lineage>
        <taxon>Bacteria</taxon>
        <taxon>Pseudomonadati</taxon>
        <taxon>Pseudomonadota</taxon>
        <taxon>Gammaproteobacteria</taxon>
        <taxon>Lysobacterales</taxon>
        <taxon>Rhodanobacteraceae</taxon>
        <taxon>Dokdonella</taxon>
    </lineage>
</organism>
<evidence type="ECO:0000256" key="5">
    <source>
        <dbReference type="ARBA" id="ARBA00022490"/>
    </source>
</evidence>
<feature type="active site" description="Schiff-base intermediate with substrate" evidence="12 14">
    <location>
        <position position="201"/>
    </location>
</feature>
<dbReference type="InterPro" id="IPR005263">
    <property type="entry name" value="DapA"/>
</dbReference>
<keyword evidence="9 12" id="KW-0456">Lyase</keyword>